<keyword evidence="1" id="KW-0175">Coiled coil</keyword>
<dbReference type="RefSeq" id="WP_245861710.1">
    <property type="nucleotide sequence ID" value="NZ_PGFB01000004.1"/>
</dbReference>
<sequence length="377" mass="41608">MTLVMTAMVRDEADVIGAMLDHHIDQGVDRFIVTDNGSTDGTTEILAEYAARGILDLRHDPLHEKQQGTVVTGMARDAYLLYGADWVLNADADEFWMPVSPGTTLAGVFAAMPTELQSFTVPVVDMIGEAALDGSGLQRLVYRDQRSLDELNRVGLLAHSTHDAVHVGSPDVTVSQGNHFVSIASQGMPPEELGLEVLHFPWRSWSQYRRKVESAGRAYASSPHLTPSPNHHGMRDFRRLRDNLLLGYYLVRHPTPDEIQQGLASGAFVLDDRVASHRPSPLSDEALDSELADSARASTLLAIELELRLAGEHEARAQHERELEVLSSENHRLLQRLEASDEGAADLRALIDAYSERRIVRWVDGAAKVLKPTRAGH</sequence>
<gene>
    <name evidence="2" type="ORF">CLV54_2694</name>
</gene>
<protein>
    <submittedName>
        <fullName evidence="2">Glycosyl transferase family 2</fullName>
    </submittedName>
</protein>
<evidence type="ECO:0000256" key="1">
    <source>
        <dbReference type="SAM" id="Coils"/>
    </source>
</evidence>
<accession>A0A2M9BUW3</accession>
<keyword evidence="2" id="KW-0808">Transferase</keyword>
<evidence type="ECO:0000313" key="3">
    <source>
        <dbReference type="Proteomes" id="UP000230161"/>
    </source>
</evidence>
<dbReference type="CDD" id="cd00761">
    <property type="entry name" value="Glyco_tranf_GTA_type"/>
    <property type="match status" value="1"/>
</dbReference>
<reference evidence="2 3" key="1">
    <citation type="submission" date="2017-11" db="EMBL/GenBank/DDBJ databases">
        <title>Genomic Encyclopedia of Archaeal and Bacterial Type Strains, Phase II (KMG-II): From Individual Species to Whole Genera.</title>
        <authorList>
            <person name="Goeker M."/>
        </authorList>
    </citation>
    <scope>NUCLEOTIDE SEQUENCE [LARGE SCALE GENOMIC DNA]</scope>
    <source>
        <strain evidence="2 3">DSM 25625</strain>
    </source>
</reference>
<feature type="coiled-coil region" evidence="1">
    <location>
        <begin position="309"/>
        <end position="336"/>
    </location>
</feature>
<evidence type="ECO:0000313" key="2">
    <source>
        <dbReference type="EMBL" id="PJJ61744.1"/>
    </source>
</evidence>
<dbReference type="Gene3D" id="3.90.550.10">
    <property type="entry name" value="Spore Coat Polysaccharide Biosynthesis Protein SpsA, Chain A"/>
    <property type="match status" value="1"/>
</dbReference>
<comment type="caution">
    <text evidence="2">The sequence shown here is derived from an EMBL/GenBank/DDBJ whole genome shotgun (WGS) entry which is preliminary data.</text>
</comment>
<name>A0A2M9BUW3_9MICO</name>
<dbReference type="EMBL" id="PGFB01000004">
    <property type="protein sequence ID" value="PJJ61744.1"/>
    <property type="molecule type" value="Genomic_DNA"/>
</dbReference>
<dbReference type="AlphaFoldDB" id="A0A2M9BUW3"/>
<dbReference type="InterPro" id="IPR029044">
    <property type="entry name" value="Nucleotide-diphossugar_trans"/>
</dbReference>
<dbReference type="Proteomes" id="UP000230161">
    <property type="component" value="Unassembled WGS sequence"/>
</dbReference>
<proteinExistence type="predicted"/>
<dbReference type="GO" id="GO:0016740">
    <property type="term" value="F:transferase activity"/>
    <property type="evidence" value="ECO:0007669"/>
    <property type="project" value="UniProtKB-KW"/>
</dbReference>
<keyword evidence="3" id="KW-1185">Reference proteome</keyword>
<organism evidence="2 3">
    <name type="scientific">Compostimonas suwonensis</name>
    <dbReference type="NCBI Taxonomy" id="1048394"/>
    <lineage>
        <taxon>Bacteria</taxon>
        <taxon>Bacillati</taxon>
        <taxon>Actinomycetota</taxon>
        <taxon>Actinomycetes</taxon>
        <taxon>Micrococcales</taxon>
        <taxon>Microbacteriaceae</taxon>
        <taxon>Compostimonas</taxon>
    </lineage>
</organism>
<dbReference type="SUPFAM" id="SSF53448">
    <property type="entry name" value="Nucleotide-diphospho-sugar transferases"/>
    <property type="match status" value="1"/>
</dbReference>
<dbReference type="Pfam" id="PF13704">
    <property type="entry name" value="Glyco_tranf_2_4"/>
    <property type="match status" value="1"/>
</dbReference>